<name>H0EA68_9ACTN</name>
<dbReference type="AlphaFoldDB" id="H0EA68"/>
<dbReference type="Proteomes" id="UP000005143">
    <property type="component" value="Unassembled WGS sequence"/>
</dbReference>
<protein>
    <submittedName>
        <fullName evidence="1">Uncharacterized protein</fullName>
    </submittedName>
</protein>
<comment type="caution">
    <text evidence="1">The sequence shown here is derived from an EMBL/GenBank/DDBJ whole genome shotgun (WGS) entry which is preliminary data.</text>
</comment>
<dbReference type="EMBL" id="AGUD01000292">
    <property type="protein sequence ID" value="EHN09408.1"/>
    <property type="molecule type" value="Genomic_DNA"/>
</dbReference>
<reference evidence="1 2" key="1">
    <citation type="journal article" date="2013" name="Biodegradation">
        <title>Quantitative proteomic analysis of ibuprofen-degrading Patulibacter sp. strain I11.</title>
        <authorList>
            <person name="Almeida B."/>
            <person name="Kjeldal H."/>
            <person name="Lolas I."/>
            <person name="Knudsen A.D."/>
            <person name="Carvalho G."/>
            <person name="Nielsen K.L."/>
            <person name="Barreto Crespo M.T."/>
            <person name="Stensballe A."/>
            <person name="Nielsen J.L."/>
        </authorList>
    </citation>
    <scope>NUCLEOTIDE SEQUENCE [LARGE SCALE GENOMIC DNA]</scope>
    <source>
        <strain evidence="1 2">I11</strain>
    </source>
</reference>
<keyword evidence="2" id="KW-1185">Reference proteome</keyword>
<proteinExistence type="predicted"/>
<sequence length="95" mass="10834">MSSHTWIYLDSTDEFCVAHERDEVARLLEDCDREFLPMLSIRYRDPEASDFDALSDDPTFTQVTTFVRARSVVAFESAPPHVELSIMRAAAHQLG</sequence>
<accession>H0EA68</accession>
<evidence type="ECO:0000313" key="2">
    <source>
        <dbReference type="Proteomes" id="UP000005143"/>
    </source>
</evidence>
<dbReference type="RefSeq" id="WP_007578178.1">
    <property type="nucleotide sequence ID" value="NZ_AGUD01000292.1"/>
</dbReference>
<organism evidence="1 2">
    <name type="scientific">Patulibacter medicamentivorans</name>
    <dbReference type="NCBI Taxonomy" id="1097667"/>
    <lineage>
        <taxon>Bacteria</taxon>
        <taxon>Bacillati</taxon>
        <taxon>Actinomycetota</taxon>
        <taxon>Thermoleophilia</taxon>
        <taxon>Solirubrobacterales</taxon>
        <taxon>Patulibacteraceae</taxon>
        <taxon>Patulibacter</taxon>
    </lineage>
</organism>
<gene>
    <name evidence="1" type="ORF">PAI11_37420</name>
</gene>
<evidence type="ECO:0000313" key="1">
    <source>
        <dbReference type="EMBL" id="EHN09408.1"/>
    </source>
</evidence>